<proteinExistence type="inferred from homology"/>
<feature type="binding site" evidence="8">
    <location>
        <position position="65"/>
    </location>
    <ligand>
        <name>Zn(2+)</name>
        <dbReference type="ChEBI" id="CHEBI:29105"/>
        <label>1</label>
    </ligand>
</feature>
<dbReference type="Pfam" id="PF05343">
    <property type="entry name" value="Peptidase_M42"/>
    <property type="match status" value="1"/>
</dbReference>
<dbReference type="InterPro" id="IPR023367">
    <property type="entry name" value="Peptidase_M42_dom2"/>
</dbReference>
<reference evidence="9 10" key="1">
    <citation type="journal article" date="2015" name="Genome Announc.">
        <title>Draft Genome Sequence of the Thermophile Thermus filiformis ATCC 43280, Producer of Carotenoid-(Di)glucoside-Branched Fatty Acid (Di)esters and Source of Hyperthermostable Enzymes of Biotechnological Interest.</title>
        <authorList>
            <person name="Mandelli F."/>
            <person name="Oliveira Ramires B."/>
            <person name="Couger M.B."/>
            <person name="Paixao D.A."/>
            <person name="Camilo C.M."/>
            <person name="Polikarpov I."/>
            <person name="Prade R."/>
            <person name="Riano-Pachon D.M."/>
            <person name="Squina F.M."/>
        </authorList>
    </citation>
    <scope>NUCLEOTIDE SEQUENCE [LARGE SCALE GENOMIC DNA]</scope>
    <source>
        <strain evidence="9 10">ATCC 43280</strain>
    </source>
</reference>
<keyword evidence="4 8" id="KW-0479">Metal-binding</keyword>
<evidence type="ECO:0000256" key="2">
    <source>
        <dbReference type="ARBA" id="ARBA00022438"/>
    </source>
</evidence>
<dbReference type="GO" id="GO:0004177">
    <property type="term" value="F:aminopeptidase activity"/>
    <property type="evidence" value="ECO:0007669"/>
    <property type="project" value="UniProtKB-UniRule"/>
</dbReference>
<dbReference type="GO" id="GO:0006508">
    <property type="term" value="P:proteolysis"/>
    <property type="evidence" value="ECO:0007669"/>
    <property type="project" value="UniProtKB-KW"/>
</dbReference>
<gene>
    <name evidence="9" type="ORF">THFILI_04245</name>
</gene>
<feature type="binding site" evidence="8">
    <location>
        <position position="177"/>
    </location>
    <ligand>
        <name>Zn(2+)</name>
        <dbReference type="ChEBI" id="CHEBI:29105"/>
        <label>2</label>
    </ligand>
</feature>
<dbReference type="InterPro" id="IPR051464">
    <property type="entry name" value="Peptidase_M42_aminopept"/>
</dbReference>
<evidence type="ECO:0000256" key="1">
    <source>
        <dbReference type="ARBA" id="ARBA00006272"/>
    </source>
</evidence>
<keyword evidence="3" id="KW-0645">Protease</keyword>
<dbReference type="AlphaFoldDB" id="A0A0A2XCA7"/>
<feature type="binding site" evidence="8">
    <location>
        <position position="319"/>
    </location>
    <ligand>
        <name>Zn(2+)</name>
        <dbReference type="ChEBI" id="CHEBI:29105"/>
        <label>2</label>
    </ligand>
</feature>
<sequence length="345" mass="37449">MTYEPDLAFLEKLLLATGPTGFEEEAVEVFLEAASAFAQVEVDKKGNAYAHLNPGGSPKILLLGHIDEIGVIVSHIDDQGLLFLKPLGGWDPQVLVGQRLRFLGKRGPVLGVVGRKAIHVLKPEEREKAVRLEELFVDIGAQSKEEALAHLEVGAVGVLDQPPLWLLGERLVSKAVDNRIGAFVVLEALRLLKDLGTRAHVVAVASVQEEIGAYGARTAAHRLDPDYALVVDVTHDATTPGMEKKEVGEAALGRGVALDVGPFVDKKVLRALRSLAEREGIPYVLHAHGRFSGTDADEVAWVREGVRTGIVSIPNRYMHSPSEMVDFRDVRAAVWLLARFAQEAA</sequence>
<organism evidence="9 10">
    <name type="scientific">Thermus filiformis</name>
    <dbReference type="NCBI Taxonomy" id="276"/>
    <lineage>
        <taxon>Bacteria</taxon>
        <taxon>Thermotogati</taxon>
        <taxon>Deinococcota</taxon>
        <taxon>Deinococci</taxon>
        <taxon>Thermales</taxon>
        <taxon>Thermaceae</taxon>
        <taxon>Thermus</taxon>
    </lineage>
</organism>
<comment type="caution">
    <text evidence="9">The sequence shown here is derived from an EMBL/GenBank/DDBJ whole genome shotgun (WGS) entry which is preliminary data.</text>
</comment>
<dbReference type="GO" id="GO:0046872">
    <property type="term" value="F:metal ion binding"/>
    <property type="evidence" value="ECO:0007669"/>
    <property type="project" value="UniProtKB-UniRule"/>
</dbReference>
<comment type="similarity">
    <text evidence="1 6">Belongs to the peptidase M42 family.</text>
</comment>
<keyword evidence="5" id="KW-0378">Hydrolase</keyword>
<evidence type="ECO:0000256" key="4">
    <source>
        <dbReference type="ARBA" id="ARBA00022723"/>
    </source>
</evidence>
<dbReference type="SUPFAM" id="SSF53187">
    <property type="entry name" value="Zn-dependent exopeptidases"/>
    <property type="match status" value="1"/>
</dbReference>
<evidence type="ECO:0000256" key="7">
    <source>
        <dbReference type="PIRSR" id="PIRSR001123-1"/>
    </source>
</evidence>
<dbReference type="PANTHER" id="PTHR32481:SF20">
    <property type="entry name" value="AMINOPEPTIDASE YSDC"/>
    <property type="match status" value="1"/>
</dbReference>
<keyword evidence="2" id="KW-0031">Aminopeptidase</keyword>
<dbReference type="Proteomes" id="UP000030364">
    <property type="component" value="Unassembled WGS sequence"/>
</dbReference>
<evidence type="ECO:0000313" key="9">
    <source>
        <dbReference type="EMBL" id="KGQ22804.1"/>
    </source>
</evidence>
<name>A0A0A2XCA7_THEFI</name>
<dbReference type="EMBL" id="JPSL02000038">
    <property type="protein sequence ID" value="KGQ22804.1"/>
    <property type="molecule type" value="Genomic_DNA"/>
</dbReference>
<evidence type="ECO:0000256" key="6">
    <source>
        <dbReference type="PIRNR" id="PIRNR001123"/>
    </source>
</evidence>
<accession>A0A0A2XCA7</accession>
<comment type="cofactor">
    <cofactor evidence="8">
        <name>a divalent metal cation</name>
        <dbReference type="ChEBI" id="CHEBI:60240"/>
    </cofactor>
    <text evidence="8">Binds 2 divalent metal cations per subunit.</text>
</comment>
<evidence type="ECO:0000313" key="10">
    <source>
        <dbReference type="Proteomes" id="UP000030364"/>
    </source>
</evidence>
<dbReference type="PANTHER" id="PTHR32481">
    <property type="entry name" value="AMINOPEPTIDASE"/>
    <property type="match status" value="1"/>
</dbReference>
<keyword evidence="10" id="KW-1185">Reference proteome</keyword>
<evidence type="ECO:0000256" key="8">
    <source>
        <dbReference type="PIRSR" id="PIRSR001123-2"/>
    </source>
</evidence>
<dbReference type="RefSeq" id="WP_038061266.1">
    <property type="nucleotide sequence ID" value="NZ_JPSL02000038.1"/>
</dbReference>
<feature type="binding site" evidence="8">
    <location>
        <position position="177"/>
    </location>
    <ligand>
        <name>Zn(2+)</name>
        <dbReference type="ChEBI" id="CHEBI:29105"/>
        <label>1</label>
    </ligand>
</feature>
<feature type="binding site" evidence="8">
    <location>
        <position position="210"/>
    </location>
    <ligand>
        <name>Zn(2+)</name>
        <dbReference type="ChEBI" id="CHEBI:29105"/>
        <label>2</label>
    </ligand>
</feature>
<dbReference type="PATRIC" id="fig|276.5.peg.362"/>
<dbReference type="OrthoDB" id="9772053at2"/>
<dbReference type="Gene3D" id="3.40.630.10">
    <property type="entry name" value="Zn peptidases"/>
    <property type="match status" value="1"/>
</dbReference>
<protein>
    <submittedName>
        <fullName evidence="9">Endoglucanase</fullName>
    </submittedName>
</protein>
<dbReference type="CDD" id="cd05656">
    <property type="entry name" value="M42_Frv"/>
    <property type="match status" value="1"/>
</dbReference>
<dbReference type="Gene3D" id="2.40.30.40">
    <property type="entry name" value="Peptidase M42, domain 2"/>
    <property type="match status" value="1"/>
</dbReference>
<dbReference type="PIRSF" id="PIRSF001123">
    <property type="entry name" value="PepA_GA"/>
    <property type="match status" value="1"/>
</dbReference>
<dbReference type="SUPFAM" id="SSF101821">
    <property type="entry name" value="Aminopeptidase/glucanase lid domain"/>
    <property type="match status" value="1"/>
</dbReference>
<dbReference type="STRING" id="276.THFILI_04245"/>
<evidence type="ECO:0000256" key="5">
    <source>
        <dbReference type="ARBA" id="ARBA00022801"/>
    </source>
</evidence>
<dbReference type="InterPro" id="IPR008007">
    <property type="entry name" value="Peptidase_M42"/>
</dbReference>
<feature type="active site" description="Proton acceptor" evidence="7">
    <location>
        <position position="209"/>
    </location>
</feature>
<feature type="binding site" evidence="8">
    <location>
        <position position="232"/>
    </location>
    <ligand>
        <name>Zn(2+)</name>
        <dbReference type="ChEBI" id="CHEBI:29105"/>
        <label>1</label>
    </ligand>
</feature>
<evidence type="ECO:0000256" key="3">
    <source>
        <dbReference type="ARBA" id="ARBA00022670"/>
    </source>
</evidence>